<protein>
    <submittedName>
        <fullName evidence="2">Uncharacterized protein</fullName>
    </submittedName>
</protein>
<accession>A0AAW0QPK1</accession>
<evidence type="ECO:0000313" key="2">
    <source>
        <dbReference type="EMBL" id="KAK8105509.1"/>
    </source>
</evidence>
<evidence type="ECO:0000256" key="1">
    <source>
        <dbReference type="SAM" id="Phobius"/>
    </source>
</evidence>
<gene>
    <name evidence="2" type="ORF">PG999_008868</name>
</gene>
<evidence type="ECO:0000313" key="3">
    <source>
        <dbReference type="Proteomes" id="UP001392437"/>
    </source>
</evidence>
<feature type="transmembrane region" description="Helical" evidence="1">
    <location>
        <begin position="85"/>
        <end position="105"/>
    </location>
</feature>
<organism evidence="2 3">
    <name type="scientific">Apiospora kogelbergensis</name>
    <dbReference type="NCBI Taxonomy" id="1337665"/>
    <lineage>
        <taxon>Eukaryota</taxon>
        <taxon>Fungi</taxon>
        <taxon>Dikarya</taxon>
        <taxon>Ascomycota</taxon>
        <taxon>Pezizomycotina</taxon>
        <taxon>Sordariomycetes</taxon>
        <taxon>Xylariomycetidae</taxon>
        <taxon>Amphisphaeriales</taxon>
        <taxon>Apiosporaceae</taxon>
        <taxon>Apiospora</taxon>
    </lineage>
</organism>
<comment type="caution">
    <text evidence="2">The sequence shown here is derived from an EMBL/GenBank/DDBJ whole genome shotgun (WGS) entry which is preliminary data.</text>
</comment>
<dbReference type="EMBL" id="JAQQWP010000008">
    <property type="protein sequence ID" value="KAK8105509.1"/>
    <property type="molecule type" value="Genomic_DNA"/>
</dbReference>
<keyword evidence="1" id="KW-1133">Transmembrane helix</keyword>
<sequence>MVAPQIGLGAGGSVAAGEAAYGAHMGLPQTDPHALGPSERRVALGTTAARRDGNSGRGSAFLLMITVWTKANPASYMSYQPYDHLTPVLVLNLLAVVLTHIIAVLEHLRAHYPSRYERLVLGGRSHTRPP</sequence>
<keyword evidence="1" id="KW-0812">Transmembrane</keyword>
<keyword evidence="1" id="KW-0472">Membrane</keyword>
<keyword evidence="3" id="KW-1185">Reference proteome</keyword>
<reference evidence="2 3" key="1">
    <citation type="submission" date="2023-01" db="EMBL/GenBank/DDBJ databases">
        <title>Analysis of 21 Apiospora genomes using comparative genomics revels a genus with tremendous synthesis potential of carbohydrate active enzymes and secondary metabolites.</title>
        <authorList>
            <person name="Sorensen T."/>
        </authorList>
    </citation>
    <scope>NUCLEOTIDE SEQUENCE [LARGE SCALE GENOMIC DNA]</scope>
    <source>
        <strain evidence="2 3">CBS 117206</strain>
    </source>
</reference>
<name>A0AAW0QPK1_9PEZI</name>
<dbReference type="AlphaFoldDB" id="A0AAW0QPK1"/>
<proteinExistence type="predicted"/>
<dbReference type="Proteomes" id="UP001392437">
    <property type="component" value="Unassembled WGS sequence"/>
</dbReference>